<evidence type="ECO:0000256" key="7">
    <source>
        <dbReference type="ARBA" id="ARBA00022723"/>
    </source>
</evidence>
<evidence type="ECO:0000259" key="17">
    <source>
        <dbReference type="Pfam" id="PF05193"/>
    </source>
</evidence>
<dbReference type="PROSITE" id="PS00143">
    <property type="entry name" value="INSULINASE"/>
    <property type="match status" value="1"/>
</dbReference>
<evidence type="ECO:0000256" key="13">
    <source>
        <dbReference type="ARBA" id="ARBA00033450"/>
    </source>
</evidence>
<comment type="caution">
    <text evidence="20">The sequence shown here is derived from an EMBL/GenBank/DDBJ whole genome shotgun (WGS) entry which is preliminary data.</text>
</comment>
<proteinExistence type="inferred from homology"/>
<gene>
    <name evidence="20" type="ORF">FVW59_16005</name>
</gene>
<keyword evidence="10" id="KW-0482">Metalloprotease</keyword>
<feature type="chain" id="PRO_5023108651" description="Protease 3" evidence="15">
    <location>
        <begin position="22"/>
        <end position="944"/>
    </location>
</feature>
<evidence type="ECO:0000313" key="21">
    <source>
        <dbReference type="Proteomes" id="UP000321933"/>
    </source>
</evidence>
<evidence type="ECO:0000256" key="14">
    <source>
        <dbReference type="RuleBase" id="RU004447"/>
    </source>
</evidence>
<accession>A0A5C8ZQT0</accession>
<dbReference type="InterPro" id="IPR007863">
    <property type="entry name" value="Peptidase_M16_C"/>
</dbReference>
<dbReference type="InterPro" id="IPR054734">
    <property type="entry name" value="PqqF-like_C_4"/>
</dbReference>
<dbReference type="InterPro" id="IPR050626">
    <property type="entry name" value="Peptidase_M16"/>
</dbReference>
<evidence type="ECO:0000256" key="3">
    <source>
        <dbReference type="ARBA" id="ARBA00007261"/>
    </source>
</evidence>
<evidence type="ECO:0000256" key="12">
    <source>
        <dbReference type="ARBA" id="ARBA00031184"/>
    </source>
</evidence>
<evidence type="ECO:0000256" key="5">
    <source>
        <dbReference type="ARBA" id="ARBA00017565"/>
    </source>
</evidence>
<comment type="similarity">
    <text evidence="3 14">Belongs to the peptidase M16 family.</text>
</comment>
<evidence type="ECO:0000259" key="19">
    <source>
        <dbReference type="Pfam" id="PF22456"/>
    </source>
</evidence>
<comment type="function">
    <text evidence="2">Endopeptidase that degrades small peptides of less than 7 kDa, such as glucagon and insulin.</text>
</comment>
<dbReference type="EC" id="3.4.24.55" evidence="4"/>
<dbReference type="Pfam" id="PF22456">
    <property type="entry name" value="PqqF-like_C_4"/>
    <property type="match status" value="1"/>
</dbReference>
<dbReference type="InterPro" id="IPR011249">
    <property type="entry name" value="Metalloenz_LuxS/M16"/>
</dbReference>
<feature type="domain" description="Peptidase M16 middle/third" evidence="18">
    <location>
        <begin position="391"/>
        <end position="669"/>
    </location>
</feature>
<dbReference type="FunFam" id="3.30.830.10:FF:000012">
    <property type="entry name" value="Protease 3"/>
    <property type="match status" value="1"/>
</dbReference>
<dbReference type="GO" id="GO:0005737">
    <property type="term" value="C:cytoplasm"/>
    <property type="evidence" value="ECO:0007669"/>
    <property type="project" value="UniProtKB-ARBA"/>
</dbReference>
<dbReference type="PANTHER" id="PTHR43690:SF18">
    <property type="entry name" value="INSULIN-DEGRADING ENZYME-RELATED"/>
    <property type="match status" value="1"/>
</dbReference>
<evidence type="ECO:0000256" key="6">
    <source>
        <dbReference type="ARBA" id="ARBA00022670"/>
    </source>
</evidence>
<dbReference type="InterPro" id="IPR032632">
    <property type="entry name" value="Peptidase_M16_M"/>
</dbReference>
<dbReference type="PANTHER" id="PTHR43690">
    <property type="entry name" value="NARDILYSIN"/>
    <property type="match status" value="1"/>
</dbReference>
<evidence type="ECO:0000256" key="11">
    <source>
        <dbReference type="ARBA" id="ARBA00029597"/>
    </source>
</evidence>
<keyword evidence="8" id="KW-0378">Hydrolase</keyword>
<dbReference type="Pfam" id="PF05193">
    <property type="entry name" value="Peptidase_M16_C"/>
    <property type="match status" value="1"/>
</dbReference>
<dbReference type="OrthoDB" id="9811314at2"/>
<keyword evidence="21" id="KW-1185">Reference proteome</keyword>
<dbReference type="InterPro" id="IPR001431">
    <property type="entry name" value="Pept_M16_Zn_BS"/>
</dbReference>
<comment type="cofactor">
    <cofactor evidence="1">
        <name>Zn(2+)</name>
        <dbReference type="ChEBI" id="CHEBI:29105"/>
    </cofactor>
</comment>
<evidence type="ECO:0000256" key="8">
    <source>
        <dbReference type="ARBA" id="ARBA00022801"/>
    </source>
</evidence>
<evidence type="ECO:0000259" key="18">
    <source>
        <dbReference type="Pfam" id="PF16187"/>
    </source>
</evidence>
<dbReference type="EMBL" id="VRYZ01000007">
    <property type="protein sequence ID" value="TXS90164.1"/>
    <property type="molecule type" value="Genomic_DNA"/>
</dbReference>
<evidence type="ECO:0000256" key="2">
    <source>
        <dbReference type="ARBA" id="ARBA00002184"/>
    </source>
</evidence>
<keyword evidence="7" id="KW-0479">Metal-binding</keyword>
<organism evidence="20 21">
    <name type="scientific">Parahaliea aestuarii</name>
    <dbReference type="NCBI Taxonomy" id="1852021"/>
    <lineage>
        <taxon>Bacteria</taxon>
        <taxon>Pseudomonadati</taxon>
        <taxon>Pseudomonadota</taxon>
        <taxon>Gammaproteobacteria</taxon>
        <taxon>Cellvibrionales</taxon>
        <taxon>Halieaceae</taxon>
        <taxon>Parahaliea</taxon>
    </lineage>
</organism>
<evidence type="ECO:0000256" key="10">
    <source>
        <dbReference type="ARBA" id="ARBA00023049"/>
    </source>
</evidence>
<name>A0A5C8ZQT0_9GAMM</name>
<sequence length="944" mass="104727">MPLLLVYSLLLTACATGPAPSADITPAKSPNDKHSYRLLTLENDLQVLLVSDPNTPKAAASLDVQVGSGDNPADRGGLAHFLEHMLFLGTDKYPDPAEYEEFVTEHGGTRNAYTSFEHTNYFFDINAAYLPEALDRFAQFFIAPRFDAEYVDREKNAVEAEYQMGLKSDPRRGLDVLQEVMNPEHPFSQFAVGSLDSLADRPGSSIREELLAFYHQHYSANAMRLVVMGKESLDELEALVKPMFSPVPNRDYQPAPIEAPLFAAEQLPMMVEIKPQATLRQLDVSFPVADYRSDYEVQPLSYLGNLVGHEGEGSVLSQLKAEGLAESLSAGSGLGWRGGALFSVNVNLTERGAAQHQRVLQILFAYLDMLREQGPQQWLYEEQSQLAALRFRFKEDPEPINYVSSLSSGMHYFKPEDVLRGPYLMTDYQPALLGELLASVTPDNAVVTLTDDSVETDRVSRHYQVPYAQRQVNAAGLAAWRSPEAEPELHLPAPNEFIADDVELVALQQPVPEVPQRMLEQGRQTLWFLQDAQFRLPKGGIYVNFRSPEVGQTARQTAGAVLYTALLRDAVNEFTYPALLAGLNFDLYKHAQGISLRVSGYTDKQSLLLARLLDTVKKPQFDPARFANIRADMIRGLQNSVAKRPSSQVIDDLREALLYGEWGEQDLITALQGMELADVQDYAEAFWSSASVESMMYGNYLPQQAETVVEQLASLLPDGAAPTLPPLKVLKLAPGEALQLAADVPHDDSVVAWYLQGAGNTWSDRAATALTGQIIKSGFFQQLRTEQQLGYVVAALPWAQLDVPGLVLLIQSPNASAPQVAAAITEFMAAVPDSVTPEQFARHQGALIHEITKPDKNLWERAEFFWQSIAKKQYAFDGRSQLANAVQDMDLAGWQAYYRREFRDQPRSLQAVAPGRWGEFPADAGRIFRSPAAIKDGHDAYVIE</sequence>
<dbReference type="GO" id="GO:0046872">
    <property type="term" value="F:metal ion binding"/>
    <property type="evidence" value="ECO:0007669"/>
    <property type="project" value="UniProtKB-KW"/>
</dbReference>
<dbReference type="GO" id="GO:0006508">
    <property type="term" value="P:proteolysis"/>
    <property type="evidence" value="ECO:0007669"/>
    <property type="project" value="UniProtKB-KW"/>
</dbReference>
<dbReference type="Pfam" id="PF16187">
    <property type="entry name" value="Peptidase_M16_M"/>
    <property type="match status" value="1"/>
</dbReference>
<feature type="domain" description="Coenzyme PQQ synthesis protein F-like C-terminal lobe" evidence="19">
    <location>
        <begin position="770"/>
        <end position="866"/>
    </location>
</feature>
<dbReference type="InterPro" id="IPR011765">
    <property type="entry name" value="Pept_M16_N"/>
</dbReference>
<dbReference type="AlphaFoldDB" id="A0A5C8ZQT0"/>
<feature type="domain" description="Peptidase M16 C-terminal" evidence="17">
    <location>
        <begin position="207"/>
        <end position="382"/>
    </location>
</feature>
<feature type="signal peptide" evidence="15">
    <location>
        <begin position="1"/>
        <end position="21"/>
    </location>
</feature>
<reference evidence="20 21" key="1">
    <citation type="submission" date="2019-08" db="EMBL/GenBank/DDBJ databases">
        <title>Parahaliea maris sp. nov., isolated from the surface seawater.</title>
        <authorList>
            <person name="Liu Y."/>
        </authorList>
    </citation>
    <scope>NUCLEOTIDE SEQUENCE [LARGE SCALE GENOMIC DNA]</scope>
    <source>
        <strain evidence="20 21">S2-26</strain>
    </source>
</reference>
<evidence type="ECO:0000259" key="16">
    <source>
        <dbReference type="Pfam" id="PF00675"/>
    </source>
</evidence>
<evidence type="ECO:0000256" key="9">
    <source>
        <dbReference type="ARBA" id="ARBA00022833"/>
    </source>
</evidence>
<protein>
    <recommendedName>
        <fullName evidence="5">Protease 3</fullName>
        <ecNumber evidence="4">3.4.24.55</ecNumber>
    </recommendedName>
    <alternativeName>
        <fullName evidence="13">Pitrilysin</fullName>
    </alternativeName>
    <alternativeName>
        <fullName evidence="12">Protease III</fullName>
    </alternativeName>
    <alternativeName>
        <fullName evidence="11">Protease pi</fullName>
    </alternativeName>
</protein>
<dbReference type="FunFam" id="3.30.830.10:FF:000005">
    <property type="entry name" value="nardilysin isoform X1"/>
    <property type="match status" value="1"/>
</dbReference>
<evidence type="ECO:0000313" key="20">
    <source>
        <dbReference type="EMBL" id="TXS90164.1"/>
    </source>
</evidence>
<keyword evidence="9" id="KW-0862">Zinc</keyword>
<dbReference type="Gene3D" id="3.30.830.10">
    <property type="entry name" value="Metalloenzyme, LuxS/M16 peptidase-like"/>
    <property type="match status" value="4"/>
</dbReference>
<dbReference type="Proteomes" id="UP000321933">
    <property type="component" value="Unassembled WGS sequence"/>
</dbReference>
<dbReference type="GO" id="GO:0004222">
    <property type="term" value="F:metalloendopeptidase activity"/>
    <property type="evidence" value="ECO:0007669"/>
    <property type="project" value="UniProtKB-EC"/>
</dbReference>
<dbReference type="Pfam" id="PF00675">
    <property type="entry name" value="Peptidase_M16"/>
    <property type="match status" value="1"/>
</dbReference>
<evidence type="ECO:0000256" key="15">
    <source>
        <dbReference type="SAM" id="SignalP"/>
    </source>
</evidence>
<keyword evidence="15" id="KW-0732">Signal</keyword>
<evidence type="ECO:0000256" key="1">
    <source>
        <dbReference type="ARBA" id="ARBA00001947"/>
    </source>
</evidence>
<dbReference type="SUPFAM" id="SSF63411">
    <property type="entry name" value="LuxS/MPP-like metallohydrolase"/>
    <property type="match status" value="4"/>
</dbReference>
<feature type="domain" description="Peptidase M16 N-terminal" evidence="16">
    <location>
        <begin position="47"/>
        <end position="165"/>
    </location>
</feature>
<keyword evidence="6" id="KW-0645">Protease</keyword>
<evidence type="ECO:0000256" key="4">
    <source>
        <dbReference type="ARBA" id="ARBA00012449"/>
    </source>
</evidence>